<feature type="domain" description="MmgE/PrpD C-terminal" evidence="1">
    <location>
        <begin position="9"/>
        <end position="116"/>
    </location>
</feature>
<dbReference type="GO" id="GO:0005739">
    <property type="term" value="C:mitochondrion"/>
    <property type="evidence" value="ECO:0007669"/>
    <property type="project" value="TreeGrafter"/>
</dbReference>
<dbReference type="Pfam" id="PF19305">
    <property type="entry name" value="MmgE_PrpD_C"/>
    <property type="match status" value="1"/>
</dbReference>
<dbReference type="PANTHER" id="PTHR16943:SF15">
    <property type="entry name" value="DEHYDRATASE (PRPD), PUTATIVE-RELATED"/>
    <property type="match status" value="1"/>
</dbReference>
<dbReference type="InterPro" id="IPR036148">
    <property type="entry name" value="MmgE/PrpD_sf"/>
</dbReference>
<evidence type="ECO:0000313" key="2">
    <source>
        <dbReference type="EMBL" id="KAK0510949.1"/>
    </source>
</evidence>
<comment type="caution">
    <text evidence="2">The sequence shown here is derived from an EMBL/GenBank/DDBJ whole genome shotgun (WGS) entry which is preliminary data.</text>
</comment>
<evidence type="ECO:0000313" key="3">
    <source>
        <dbReference type="Proteomes" id="UP001166286"/>
    </source>
</evidence>
<dbReference type="Proteomes" id="UP001166286">
    <property type="component" value="Unassembled WGS sequence"/>
</dbReference>
<evidence type="ECO:0000259" key="1">
    <source>
        <dbReference type="Pfam" id="PF19305"/>
    </source>
</evidence>
<dbReference type="GO" id="GO:0016829">
    <property type="term" value="F:lyase activity"/>
    <property type="evidence" value="ECO:0007669"/>
    <property type="project" value="InterPro"/>
</dbReference>
<proteinExistence type="predicted"/>
<accession>A0AA39QZQ6</accession>
<dbReference type="PANTHER" id="PTHR16943">
    <property type="entry name" value="2-METHYLCITRATE DEHYDRATASE-RELATED"/>
    <property type="match status" value="1"/>
</dbReference>
<dbReference type="Gene3D" id="3.30.1330.120">
    <property type="entry name" value="2-methylcitrate dehydratase PrpD"/>
    <property type="match status" value="1"/>
</dbReference>
<dbReference type="EMBL" id="JAFEKC020000014">
    <property type="protein sequence ID" value="KAK0510949.1"/>
    <property type="molecule type" value="Genomic_DNA"/>
</dbReference>
<dbReference type="InterPro" id="IPR045337">
    <property type="entry name" value="MmgE_PrpD_C"/>
</dbReference>
<reference evidence="2" key="1">
    <citation type="submission" date="2023-03" db="EMBL/GenBank/DDBJ databases">
        <title>Complete genome of Cladonia borealis.</title>
        <authorList>
            <person name="Park H."/>
        </authorList>
    </citation>
    <scope>NUCLEOTIDE SEQUENCE</scope>
    <source>
        <strain evidence="2">ANT050790</strain>
    </source>
</reference>
<gene>
    <name evidence="2" type="ORF">JMJ35_006501</name>
</gene>
<dbReference type="SUPFAM" id="SSF103378">
    <property type="entry name" value="2-methylcitrate dehydratase PrpD"/>
    <property type="match status" value="1"/>
</dbReference>
<sequence length="127" mass="14463">MVLPEVFWPAVEAVLQVSKELAKRSKTVDDIKDVAIRTQEAAMEIINKQGPLHNAADRDHRMQYMVAVVLIKGAMVDTVDYQDDSSYAQSKQVFDLRAKIKLYKDPEIIREYPDLEIRSATNVLKSV</sequence>
<name>A0AA39QZQ6_9LECA</name>
<dbReference type="InterPro" id="IPR005656">
    <property type="entry name" value="MmgE_PrpD"/>
</dbReference>
<dbReference type="AlphaFoldDB" id="A0AA39QZQ6"/>
<protein>
    <recommendedName>
        <fullName evidence="1">MmgE/PrpD C-terminal domain-containing protein</fullName>
    </recommendedName>
</protein>
<organism evidence="2 3">
    <name type="scientific">Cladonia borealis</name>
    <dbReference type="NCBI Taxonomy" id="184061"/>
    <lineage>
        <taxon>Eukaryota</taxon>
        <taxon>Fungi</taxon>
        <taxon>Dikarya</taxon>
        <taxon>Ascomycota</taxon>
        <taxon>Pezizomycotina</taxon>
        <taxon>Lecanoromycetes</taxon>
        <taxon>OSLEUM clade</taxon>
        <taxon>Lecanoromycetidae</taxon>
        <taxon>Lecanorales</taxon>
        <taxon>Lecanorineae</taxon>
        <taxon>Cladoniaceae</taxon>
        <taxon>Cladonia</taxon>
    </lineage>
</organism>
<keyword evidence="3" id="KW-1185">Reference proteome</keyword>
<dbReference type="InterPro" id="IPR042188">
    <property type="entry name" value="MmgE/PrpD_sf_2"/>
</dbReference>